<dbReference type="OrthoDB" id="9807451at2"/>
<comment type="caution">
    <text evidence="2">The sequence shown here is derived from an EMBL/GenBank/DDBJ whole genome shotgun (WGS) entry which is preliminary data.</text>
</comment>
<dbReference type="Proteomes" id="UP000298460">
    <property type="component" value="Unassembled WGS sequence"/>
</dbReference>
<evidence type="ECO:0000313" key="2">
    <source>
        <dbReference type="EMBL" id="TGE39313.1"/>
    </source>
</evidence>
<accession>A0A4Z0RBD9</accession>
<gene>
    <name evidence="2" type="ORF">E4K67_07715</name>
</gene>
<dbReference type="AlphaFoldDB" id="A0A4Z0RBD9"/>
<evidence type="ECO:0000259" key="1">
    <source>
        <dbReference type="Pfam" id="PF02579"/>
    </source>
</evidence>
<dbReference type="RefSeq" id="WP_135545808.1">
    <property type="nucleotide sequence ID" value="NZ_SPQQ01000002.1"/>
</dbReference>
<dbReference type="InterPro" id="IPR036105">
    <property type="entry name" value="DiNase_FeMo-co_biosyn_sf"/>
</dbReference>
<organism evidence="2 3">
    <name type="scientific">Desulfosporosinus fructosivorans</name>
    <dbReference type="NCBI Taxonomy" id="2018669"/>
    <lineage>
        <taxon>Bacteria</taxon>
        <taxon>Bacillati</taxon>
        <taxon>Bacillota</taxon>
        <taxon>Clostridia</taxon>
        <taxon>Eubacteriales</taxon>
        <taxon>Desulfitobacteriaceae</taxon>
        <taxon>Desulfosporosinus</taxon>
    </lineage>
</organism>
<dbReference type="SUPFAM" id="SSF53146">
    <property type="entry name" value="Nitrogenase accessory factor-like"/>
    <property type="match status" value="1"/>
</dbReference>
<dbReference type="EMBL" id="SPQQ01000002">
    <property type="protein sequence ID" value="TGE39313.1"/>
    <property type="molecule type" value="Genomic_DNA"/>
</dbReference>
<evidence type="ECO:0000313" key="3">
    <source>
        <dbReference type="Proteomes" id="UP000298460"/>
    </source>
</evidence>
<feature type="domain" description="Dinitrogenase iron-molybdenum cofactor biosynthesis" evidence="1">
    <location>
        <begin position="14"/>
        <end position="99"/>
    </location>
</feature>
<name>A0A4Z0RBD9_9FIRM</name>
<sequence length="132" mass="14880">MKIAIATNGDSLKSLVAEEYENSSFLLVVETDDLSFEVYKNAGCREGSELKITRKIIERGCEALICGSIEQADFEPITQAQVTRYYGAHYSVKDALNLMENYQLDIIREYKGGEGLAHQHDHLTCNCDDHEE</sequence>
<reference evidence="2 3" key="1">
    <citation type="submission" date="2019-03" db="EMBL/GenBank/DDBJ databases">
        <title>Draft Genome Sequence of Desulfosporosinus fructosivorans Strain 63.6F, Isolated from Marine Sediment in the Baltic Sea.</title>
        <authorList>
            <person name="Hausmann B."/>
            <person name="Vandieken V."/>
            <person name="Pjevac P."/>
            <person name="Schreck K."/>
            <person name="Herbold C.W."/>
            <person name="Loy A."/>
        </authorList>
    </citation>
    <scope>NUCLEOTIDE SEQUENCE [LARGE SCALE GENOMIC DNA]</scope>
    <source>
        <strain evidence="2 3">63.6F</strain>
    </source>
</reference>
<dbReference type="InterPro" id="IPR003731">
    <property type="entry name" value="Di-Nase_FeMo-co_biosynth"/>
</dbReference>
<proteinExistence type="predicted"/>
<dbReference type="Pfam" id="PF02579">
    <property type="entry name" value="Nitro_FeMo-Co"/>
    <property type="match status" value="1"/>
</dbReference>
<protein>
    <recommendedName>
        <fullName evidence="1">Dinitrogenase iron-molybdenum cofactor biosynthesis domain-containing protein</fullName>
    </recommendedName>
</protein>
<keyword evidence="3" id="KW-1185">Reference proteome</keyword>
<dbReference type="Gene3D" id="3.30.420.130">
    <property type="entry name" value="Dinitrogenase iron-molybdenum cofactor biosynthesis domain"/>
    <property type="match status" value="1"/>
</dbReference>